<sequence>MPLPQSKAPTSIHTIRTVRTDRTDHTGTGAATGAVNKPPPTPSPSVTDPQNSPSASTIDFEHYKQVTIILSMFVAVLSLAVAGLVAFFIYRRCTFRTTTRRVPSARSR</sequence>
<dbReference type="AlphaFoldDB" id="A0AAN6Y2E5"/>
<organism evidence="3 4">
    <name type="scientific">Rhypophila decipiens</name>
    <dbReference type="NCBI Taxonomy" id="261697"/>
    <lineage>
        <taxon>Eukaryota</taxon>
        <taxon>Fungi</taxon>
        <taxon>Dikarya</taxon>
        <taxon>Ascomycota</taxon>
        <taxon>Pezizomycotina</taxon>
        <taxon>Sordariomycetes</taxon>
        <taxon>Sordariomycetidae</taxon>
        <taxon>Sordariales</taxon>
        <taxon>Naviculisporaceae</taxon>
        <taxon>Rhypophila</taxon>
    </lineage>
</organism>
<keyword evidence="2" id="KW-0812">Transmembrane</keyword>
<keyword evidence="2" id="KW-1133">Transmembrane helix</keyword>
<evidence type="ECO:0000256" key="1">
    <source>
        <dbReference type="SAM" id="MobiDB-lite"/>
    </source>
</evidence>
<dbReference type="Proteomes" id="UP001301769">
    <property type="component" value="Unassembled WGS sequence"/>
</dbReference>
<dbReference type="EMBL" id="MU858165">
    <property type="protein sequence ID" value="KAK4210825.1"/>
    <property type="molecule type" value="Genomic_DNA"/>
</dbReference>
<keyword evidence="4" id="KW-1185">Reference proteome</keyword>
<name>A0AAN6Y2E5_9PEZI</name>
<gene>
    <name evidence="3" type="ORF">QBC37DRAFT_403087</name>
</gene>
<proteinExistence type="predicted"/>
<protein>
    <submittedName>
        <fullName evidence="3">Uncharacterized protein</fullName>
    </submittedName>
</protein>
<feature type="region of interest" description="Disordered" evidence="1">
    <location>
        <begin position="1"/>
        <end position="56"/>
    </location>
</feature>
<evidence type="ECO:0000313" key="3">
    <source>
        <dbReference type="EMBL" id="KAK4210825.1"/>
    </source>
</evidence>
<comment type="caution">
    <text evidence="3">The sequence shown here is derived from an EMBL/GenBank/DDBJ whole genome shotgun (WGS) entry which is preliminary data.</text>
</comment>
<accession>A0AAN6Y2E5</accession>
<reference evidence="3" key="1">
    <citation type="journal article" date="2023" name="Mol. Phylogenet. Evol.">
        <title>Genome-scale phylogeny and comparative genomics of the fungal order Sordariales.</title>
        <authorList>
            <person name="Hensen N."/>
            <person name="Bonometti L."/>
            <person name="Westerberg I."/>
            <person name="Brannstrom I.O."/>
            <person name="Guillou S."/>
            <person name="Cros-Aarteil S."/>
            <person name="Calhoun S."/>
            <person name="Haridas S."/>
            <person name="Kuo A."/>
            <person name="Mondo S."/>
            <person name="Pangilinan J."/>
            <person name="Riley R."/>
            <person name="LaButti K."/>
            <person name="Andreopoulos B."/>
            <person name="Lipzen A."/>
            <person name="Chen C."/>
            <person name="Yan M."/>
            <person name="Daum C."/>
            <person name="Ng V."/>
            <person name="Clum A."/>
            <person name="Steindorff A."/>
            <person name="Ohm R.A."/>
            <person name="Martin F."/>
            <person name="Silar P."/>
            <person name="Natvig D.O."/>
            <person name="Lalanne C."/>
            <person name="Gautier V."/>
            <person name="Ament-Velasquez S.L."/>
            <person name="Kruys A."/>
            <person name="Hutchinson M.I."/>
            <person name="Powell A.J."/>
            <person name="Barry K."/>
            <person name="Miller A.N."/>
            <person name="Grigoriev I.V."/>
            <person name="Debuchy R."/>
            <person name="Gladieux P."/>
            <person name="Hiltunen Thoren M."/>
            <person name="Johannesson H."/>
        </authorList>
    </citation>
    <scope>NUCLEOTIDE SEQUENCE</scope>
    <source>
        <strain evidence="3">PSN293</strain>
    </source>
</reference>
<keyword evidence="2" id="KW-0472">Membrane</keyword>
<feature type="transmembrane region" description="Helical" evidence="2">
    <location>
        <begin position="68"/>
        <end position="90"/>
    </location>
</feature>
<feature type="compositionally biased region" description="Low complexity" evidence="1">
    <location>
        <begin position="26"/>
        <end position="35"/>
    </location>
</feature>
<evidence type="ECO:0000256" key="2">
    <source>
        <dbReference type="SAM" id="Phobius"/>
    </source>
</evidence>
<reference evidence="3" key="2">
    <citation type="submission" date="2023-05" db="EMBL/GenBank/DDBJ databases">
        <authorList>
            <consortium name="Lawrence Berkeley National Laboratory"/>
            <person name="Steindorff A."/>
            <person name="Hensen N."/>
            <person name="Bonometti L."/>
            <person name="Westerberg I."/>
            <person name="Brannstrom I.O."/>
            <person name="Guillou S."/>
            <person name="Cros-Aarteil S."/>
            <person name="Calhoun S."/>
            <person name="Haridas S."/>
            <person name="Kuo A."/>
            <person name="Mondo S."/>
            <person name="Pangilinan J."/>
            <person name="Riley R."/>
            <person name="Labutti K."/>
            <person name="Andreopoulos B."/>
            <person name="Lipzen A."/>
            <person name="Chen C."/>
            <person name="Yanf M."/>
            <person name="Daum C."/>
            <person name="Ng V."/>
            <person name="Clum A."/>
            <person name="Ohm R."/>
            <person name="Martin F."/>
            <person name="Silar P."/>
            <person name="Natvig D."/>
            <person name="Lalanne C."/>
            <person name="Gautier V."/>
            <person name="Ament-Velasquez S.L."/>
            <person name="Kruys A."/>
            <person name="Hutchinson M.I."/>
            <person name="Powell A.J."/>
            <person name="Barry K."/>
            <person name="Miller A.N."/>
            <person name="Grigoriev I.V."/>
            <person name="Debuchy R."/>
            <person name="Gladieux P."/>
            <person name="Thoren M.H."/>
            <person name="Johannesson H."/>
        </authorList>
    </citation>
    <scope>NUCLEOTIDE SEQUENCE</scope>
    <source>
        <strain evidence="3">PSN293</strain>
    </source>
</reference>
<evidence type="ECO:0000313" key="4">
    <source>
        <dbReference type="Proteomes" id="UP001301769"/>
    </source>
</evidence>